<reference evidence="1 2" key="1">
    <citation type="submission" date="2017-11" db="EMBL/GenBank/DDBJ databases">
        <title>The genome of Rhizophagus clarus HR1 reveals common genetic basis of auxotrophy among arbuscular mycorrhizal fungi.</title>
        <authorList>
            <person name="Kobayashi Y."/>
        </authorList>
    </citation>
    <scope>NUCLEOTIDE SEQUENCE [LARGE SCALE GENOMIC DNA]</scope>
    <source>
        <strain evidence="1 2">HR1</strain>
    </source>
</reference>
<comment type="caution">
    <text evidence="1">The sequence shown here is derived from an EMBL/GenBank/DDBJ whole genome shotgun (WGS) entry which is preliminary data.</text>
</comment>
<sequence length="111" mass="12538">MNMSQVATQVTYICSKEQIEALVPDQRNKIYSVRKRAQEVAKSRDKWDIFINTLSLGPKGNKDGVIDDKEIVASSSNQSQFRKHLAEYGADPELIDRYAMDSKTTIASNKI</sequence>
<organism evidence="1 2">
    <name type="scientific">Rhizophagus clarus</name>
    <dbReference type="NCBI Taxonomy" id="94130"/>
    <lineage>
        <taxon>Eukaryota</taxon>
        <taxon>Fungi</taxon>
        <taxon>Fungi incertae sedis</taxon>
        <taxon>Mucoromycota</taxon>
        <taxon>Glomeromycotina</taxon>
        <taxon>Glomeromycetes</taxon>
        <taxon>Glomerales</taxon>
        <taxon>Glomeraceae</taxon>
        <taxon>Rhizophagus</taxon>
    </lineage>
</organism>
<dbReference type="AlphaFoldDB" id="A0A2Z6R0P3"/>
<evidence type="ECO:0000313" key="1">
    <source>
        <dbReference type="EMBL" id="GBB95957.1"/>
    </source>
</evidence>
<accession>A0A2Z6R0P3</accession>
<proteinExistence type="predicted"/>
<dbReference type="Proteomes" id="UP000247702">
    <property type="component" value="Unassembled WGS sequence"/>
</dbReference>
<keyword evidence="2" id="KW-1185">Reference proteome</keyword>
<evidence type="ECO:0000313" key="2">
    <source>
        <dbReference type="Proteomes" id="UP000247702"/>
    </source>
</evidence>
<protein>
    <submittedName>
        <fullName evidence="1">Uncharacterized protein</fullName>
    </submittedName>
</protein>
<gene>
    <name evidence="1" type="ORF">RclHR1_02650028</name>
</gene>
<name>A0A2Z6R0P3_9GLOM</name>
<dbReference type="EMBL" id="BEXD01001835">
    <property type="protein sequence ID" value="GBB95957.1"/>
    <property type="molecule type" value="Genomic_DNA"/>
</dbReference>